<evidence type="ECO:0000256" key="1">
    <source>
        <dbReference type="SAM" id="MobiDB-lite"/>
    </source>
</evidence>
<sequence>MDAKRTQTNQHNRFQKLSLKKNVGIDKKDTQKCKGSFDILVIDDSFDRLMSQYSNNDKSKPKVHSPILINDSCDGINDDNFDCISTEPSKSGNVSFSSRDLLSPTNQQSRPSIDGWSPHQNVICATPRHNAVPTTPKDKTNESLEQCSLKKIQNSHQKLLSDLYGDTWKSIPSLFKSIKQKHEDLDVVAKKLHFNDDENDKENIRSDLKRNKELYLTSSETKIRRNGSFEEKKSKKKLYTEKIPSTPDLPKQRPRNVKSSTKKGMSVTELVRTMTDNVNVLTNHIQNVTVTPKTDVNRLSFVASLAENIPSWRCHPEAIQYHDNYKELKEKLARRLYKEFNKVIFDDAMDADLPIIWDTKLRSTAGTTTNRLIKTSNGSRIRASTIKLSTKVLDAVQRLRDTLIHELCHAATWLIDGEMRAGHGPLWKKWAKKSLKLFPELGEISRCHDMEIHYKYTYKCMKCGYSIKRHSKSIDTTKKCCGYCRGMFEIIVNKKNKDGVIISTKAKKGGLNDFAKFVKENYGSLKQGRTHAEVMKLLGEQFSVKKNKKYSFIDLSCE</sequence>
<feature type="region of interest" description="Disordered" evidence="1">
    <location>
        <begin position="226"/>
        <end position="264"/>
    </location>
</feature>
<gene>
    <name evidence="3" type="ORF">BINO364_LOCUS16445</name>
</gene>
<organism evidence="3 4">
    <name type="scientific">Brenthis ino</name>
    <name type="common">lesser marbled fritillary</name>
    <dbReference type="NCBI Taxonomy" id="405034"/>
    <lineage>
        <taxon>Eukaryota</taxon>
        <taxon>Metazoa</taxon>
        <taxon>Ecdysozoa</taxon>
        <taxon>Arthropoda</taxon>
        <taxon>Hexapoda</taxon>
        <taxon>Insecta</taxon>
        <taxon>Pterygota</taxon>
        <taxon>Neoptera</taxon>
        <taxon>Endopterygota</taxon>
        <taxon>Lepidoptera</taxon>
        <taxon>Glossata</taxon>
        <taxon>Ditrysia</taxon>
        <taxon>Papilionoidea</taxon>
        <taxon>Nymphalidae</taxon>
        <taxon>Heliconiinae</taxon>
        <taxon>Argynnini</taxon>
        <taxon>Brenthis</taxon>
    </lineage>
</organism>
<dbReference type="Pfam" id="PF10263">
    <property type="entry name" value="SprT-like"/>
    <property type="match status" value="1"/>
</dbReference>
<dbReference type="PANTHER" id="PTHR23099:SF0">
    <property type="entry name" value="GERM CELL NUCLEAR ACIDIC PROTEIN"/>
    <property type="match status" value="1"/>
</dbReference>
<feature type="region of interest" description="Disordered" evidence="1">
    <location>
        <begin position="89"/>
        <end position="119"/>
    </location>
</feature>
<name>A0A8J9W015_9NEOP</name>
<dbReference type="InterPro" id="IPR006640">
    <property type="entry name" value="SprT-like_domain"/>
</dbReference>
<keyword evidence="4" id="KW-1185">Reference proteome</keyword>
<dbReference type="AlphaFoldDB" id="A0A8J9W015"/>
<dbReference type="SMART" id="SM00731">
    <property type="entry name" value="SprT"/>
    <property type="match status" value="1"/>
</dbReference>
<feature type="domain" description="SprT-like" evidence="2">
    <location>
        <begin position="330"/>
        <end position="491"/>
    </location>
</feature>
<dbReference type="GO" id="GO:0006974">
    <property type="term" value="P:DNA damage response"/>
    <property type="evidence" value="ECO:0007669"/>
    <property type="project" value="UniProtKB-ARBA"/>
</dbReference>
<evidence type="ECO:0000313" key="4">
    <source>
        <dbReference type="Proteomes" id="UP000838878"/>
    </source>
</evidence>
<accession>A0A8J9W015</accession>
<protein>
    <recommendedName>
        <fullName evidence="2">SprT-like domain-containing protein</fullName>
    </recommendedName>
</protein>
<dbReference type="PANTHER" id="PTHR23099">
    <property type="entry name" value="TRANSCRIPTIONAL REGULATOR"/>
    <property type="match status" value="1"/>
</dbReference>
<dbReference type="Proteomes" id="UP000838878">
    <property type="component" value="Chromosome 9"/>
</dbReference>
<proteinExistence type="predicted"/>
<dbReference type="GO" id="GO:0005634">
    <property type="term" value="C:nucleus"/>
    <property type="evidence" value="ECO:0007669"/>
    <property type="project" value="TreeGrafter"/>
</dbReference>
<reference evidence="3" key="1">
    <citation type="submission" date="2021-12" db="EMBL/GenBank/DDBJ databases">
        <authorList>
            <person name="Martin H S."/>
        </authorList>
    </citation>
    <scope>NUCLEOTIDE SEQUENCE</scope>
</reference>
<feature type="non-terminal residue" evidence="3">
    <location>
        <position position="558"/>
    </location>
</feature>
<feature type="compositionally biased region" description="Polar residues" evidence="1">
    <location>
        <begin position="89"/>
        <end position="111"/>
    </location>
</feature>
<dbReference type="EMBL" id="OV170229">
    <property type="protein sequence ID" value="CAH0731635.1"/>
    <property type="molecule type" value="Genomic_DNA"/>
</dbReference>
<evidence type="ECO:0000259" key="2">
    <source>
        <dbReference type="SMART" id="SM00731"/>
    </source>
</evidence>
<evidence type="ECO:0000313" key="3">
    <source>
        <dbReference type="EMBL" id="CAH0731635.1"/>
    </source>
</evidence>
<dbReference type="OrthoDB" id="20772at2759"/>